<protein>
    <submittedName>
        <fullName evidence="5">Sugar kinase</fullName>
    </submittedName>
</protein>
<dbReference type="InterPro" id="IPR052700">
    <property type="entry name" value="Carb_kinase_PfkB-like"/>
</dbReference>
<keyword evidence="3 5" id="KW-0418">Kinase</keyword>
<dbReference type="Proteomes" id="UP000824250">
    <property type="component" value="Unassembled WGS sequence"/>
</dbReference>
<dbReference type="EMBL" id="DVGC01000038">
    <property type="protein sequence ID" value="HIR05743.1"/>
    <property type="molecule type" value="Genomic_DNA"/>
</dbReference>
<evidence type="ECO:0000256" key="3">
    <source>
        <dbReference type="ARBA" id="ARBA00022777"/>
    </source>
</evidence>
<organism evidence="5 6">
    <name type="scientific">Candidatus Copromonas faecavium</name>
    <name type="common">nom. illeg.</name>
    <dbReference type="NCBI Taxonomy" id="2840740"/>
    <lineage>
        <taxon>Bacteria</taxon>
        <taxon>Bacillati</taxon>
        <taxon>Bacillota</taxon>
        <taxon>Clostridia</taxon>
        <taxon>Lachnospirales</taxon>
        <taxon>Lachnospiraceae</taxon>
        <taxon>Candidatus Copromonas (nom. illeg.)</taxon>
    </lineage>
</organism>
<name>A0A9D1D5W2_9FIRM</name>
<dbReference type="PANTHER" id="PTHR43320">
    <property type="entry name" value="SUGAR KINASE"/>
    <property type="match status" value="1"/>
</dbReference>
<dbReference type="CDD" id="cd01166">
    <property type="entry name" value="KdgK"/>
    <property type="match status" value="1"/>
</dbReference>
<reference evidence="5" key="1">
    <citation type="submission" date="2020-10" db="EMBL/GenBank/DDBJ databases">
        <authorList>
            <person name="Gilroy R."/>
        </authorList>
    </citation>
    <scope>NUCLEOTIDE SEQUENCE</scope>
    <source>
        <strain evidence="5">CHK180-2868</strain>
    </source>
</reference>
<evidence type="ECO:0000259" key="4">
    <source>
        <dbReference type="Pfam" id="PF00294"/>
    </source>
</evidence>
<evidence type="ECO:0000256" key="2">
    <source>
        <dbReference type="ARBA" id="ARBA00022679"/>
    </source>
</evidence>
<reference evidence="5" key="2">
    <citation type="journal article" date="2021" name="PeerJ">
        <title>Extensive microbial diversity within the chicken gut microbiome revealed by metagenomics and culture.</title>
        <authorList>
            <person name="Gilroy R."/>
            <person name="Ravi A."/>
            <person name="Getino M."/>
            <person name="Pursley I."/>
            <person name="Horton D.L."/>
            <person name="Alikhan N.F."/>
            <person name="Baker D."/>
            <person name="Gharbi K."/>
            <person name="Hall N."/>
            <person name="Watson M."/>
            <person name="Adriaenssens E.M."/>
            <person name="Foster-Nyarko E."/>
            <person name="Jarju S."/>
            <person name="Secka A."/>
            <person name="Antonio M."/>
            <person name="Oren A."/>
            <person name="Chaudhuri R.R."/>
            <person name="La Ragione R."/>
            <person name="Hildebrand F."/>
            <person name="Pallen M.J."/>
        </authorList>
    </citation>
    <scope>NUCLEOTIDE SEQUENCE</scope>
    <source>
        <strain evidence="5">CHK180-2868</strain>
    </source>
</reference>
<dbReference type="Gene3D" id="3.40.1190.20">
    <property type="match status" value="1"/>
</dbReference>
<evidence type="ECO:0000313" key="5">
    <source>
        <dbReference type="EMBL" id="HIR05743.1"/>
    </source>
</evidence>
<evidence type="ECO:0000313" key="6">
    <source>
        <dbReference type="Proteomes" id="UP000824250"/>
    </source>
</evidence>
<feature type="domain" description="Carbohydrate kinase PfkB" evidence="4">
    <location>
        <begin position="3"/>
        <end position="320"/>
    </location>
</feature>
<dbReference type="PANTHER" id="PTHR43320:SF2">
    <property type="entry name" value="2-DEHYDRO-3-DEOXYGLUCONOKINASE_2-DEHYDRO-3-DEOXYGALACTONOKINASE"/>
    <property type="match status" value="1"/>
</dbReference>
<keyword evidence="2" id="KW-0808">Transferase</keyword>
<dbReference type="AlphaFoldDB" id="A0A9D1D5W2"/>
<accession>A0A9D1D5W2</accession>
<gene>
    <name evidence="5" type="ORF">IAB28_07225</name>
</gene>
<dbReference type="InterPro" id="IPR029056">
    <property type="entry name" value="Ribokinase-like"/>
</dbReference>
<dbReference type="InterPro" id="IPR011611">
    <property type="entry name" value="PfkB_dom"/>
</dbReference>
<comment type="caution">
    <text evidence="5">The sequence shown here is derived from an EMBL/GenBank/DDBJ whole genome shotgun (WGS) entry which is preliminary data.</text>
</comment>
<dbReference type="Pfam" id="PF00294">
    <property type="entry name" value="PfkB"/>
    <property type="match status" value="1"/>
</dbReference>
<comment type="similarity">
    <text evidence="1">Belongs to the carbohydrate kinase PfkB family.</text>
</comment>
<evidence type="ECO:0000256" key="1">
    <source>
        <dbReference type="ARBA" id="ARBA00010688"/>
    </source>
</evidence>
<proteinExistence type="inferred from homology"/>
<dbReference type="GO" id="GO:0016301">
    <property type="term" value="F:kinase activity"/>
    <property type="evidence" value="ECO:0007669"/>
    <property type="project" value="UniProtKB-KW"/>
</dbReference>
<sequence length="341" mass="37032">MAKRVITFGEIMLRLAPEGYYRFVQANTFGATYGGGEANVAVSLANFGIDTAFVTKLPKHEIGQAAVNELRKFGVDTSLITRGGNRIGIYFLEKGASQRPSKVIYDRAHSAIAEASPEDFDWAAIFHGADWFHFTGITPALNDTVASICLEACKKAKELGLTVSCDLNYRNKLWSREKAGQVMGELCKYVDVCIANEEDAADVFGIRAKNTDVTKGAVNHEGYKDVARQLAERFGFSKVAITLRESISANDNNWSAMLYDGTDFFFSKKYAVHIVDRVGGGDSFGGGLIYACLNDYSSESAIEFAAAASCLKHSVEGDMNMVSVDEVLKLAGGDGSGRVQR</sequence>
<dbReference type="SUPFAM" id="SSF53613">
    <property type="entry name" value="Ribokinase-like"/>
    <property type="match status" value="1"/>
</dbReference>